<gene>
    <name evidence="9" type="primary">ilvA</name>
    <name evidence="9" type="ORF">D9X91_07265</name>
</gene>
<dbReference type="GO" id="GO:0070689">
    <property type="term" value="P:L-threonine catabolic process to propionate"/>
    <property type="evidence" value="ECO:0007669"/>
    <property type="project" value="UniProtKB-UniPathway"/>
</dbReference>
<dbReference type="UniPathway" id="UPA00052">
    <property type="reaction ID" value="UER00507"/>
</dbReference>
<organism evidence="9 10">
    <name type="scientific">Falsibacillus albus</name>
    <dbReference type="NCBI Taxonomy" id="2478915"/>
    <lineage>
        <taxon>Bacteria</taxon>
        <taxon>Bacillati</taxon>
        <taxon>Bacillota</taxon>
        <taxon>Bacilli</taxon>
        <taxon>Bacillales</taxon>
        <taxon>Bacillaceae</taxon>
        <taxon>Falsibacillus</taxon>
    </lineage>
</organism>
<keyword evidence="5 7" id="KW-0456">Lyase</keyword>
<proteinExistence type="inferred from homology"/>
<evidence type="ECO:0000256" key="4">
    <source>
        <dbReference type="ARBA" id="ARBA00022898"/>
    </source>
</evidence>
<keyword evidence="4 7" id="KW-0663">Pyridoxal phosphate</keyword>
<dbReference type="GO" id="GO:0003941">
    <property type="term" value="F:L-serine ammonia-lyase activity"/>
    <property type="evidence" value="ECO:0007669"/>
    <property type="project" value="TreeGrafter"/>
</dbReference>
<dbReference type="InterPro" id="IPR050147">
    <property type="entry name" value="Ser/Thr_Dehydratase"/>
</dbReference>
<evidence type="ECO:0000259" key="8">
    <source>
        <dbReference type="Pfam" id="PF00291"/>
    </source>
</evidence>
<dbReference type="Gene3D" id="3.40.50.1100">
    <property type="match status" value="2"/>
</dbReference>
<dbReference type="PANTHER" id="PTHR48078:SF6">
    <property type="entry name" value="L-THREONINE DEHYDRATASE CATABOLIC TDCB"/>
    <property type="match status" value="1"/>
</dbReference>
<evidence type="ECO:0000256" key="7">
    <source>
        <dbReference type="RuleBase" id="RU363083"/>
    </source>
</evidence>
<comment type="pathway">
    <text evidence="7">Amino-acid degradation; L-threonine degradation via propanoate pathway; propanoate from L-threonine: step 1/4.</text>
</comment>
<comment type="caution">
    <text evidence="9">The sequence shown here is derived from an EMBL/GenBank/DDBJ whole genome shotgun (WGS) entry which is preliminary data.</text>
</comment>
<dbReference type="Proteomes" id="UP000276770">
    <property type="component" value="Unassembled WGS sequence"/>
</dbReference>
<evidence type="ECO:0000256" key="1">
    <source>
        <dbReference type="ARBA" id="ARBA00001274"/>
    </source>
</evidence>
<evidence type="ECO:0000256" key="2">
    <source>
        <dbReference type="ARBA" id="ARBA00001933"/>
    </source>
</evidence>
<protein>
    <recommendedName>
        <fullName evidence="7">L-threonine dehydratase catabolic TdcB</fullName>
        <ecNumber evidence="7">4.3.1.19</ecNumber>
    </recommendedName>
    <alternativeName>
        <fullName evidence="7">Threonine deaminase</fullName>
    </alternativeName>
</protein>
<comment type="catalytic activity">
    <reaction evidence="1 7">
        <text>L-threonine = 2-oxobutanoate + NH4(+)</text>
        <dbReference type="Rhea" id="RHEA:22108"/>
        <dbReference type="ChEBI" id="CHEBI:16763"/>
        <dbReference type="ChEBI" id="CHEBI:28938"/>
        <dbReference type="ChEBI" id="CHEBI:57926"/>
        <dbReference type="EC" id="4.3.1.19"/>
    </reaction>
</comment>
<dbReference type="CDD" id="cd01562">
    <property type="entry name" value="Thr-dehyd"/>
    <property type="match status" value="1"/>
</dbReference>
<evidence type="ECO:0000313" key="10">
    <source>
        <dbReference type="Proteomes" id="UP000276770"/>
    </source>
</evidence>
<evidence type="ECO:0000256" key="3">
    <source>
        <dbReference type="ARBA" id="ARBA00010869"/>
    </source>
</evidence>
<reference evidence="9 10" key="1">
    <citation type="submission" date="2018-10" db="EMBL/GenBank/DDBJ databases">
        <title>Falsibacillus sp. genome draft.</title>
        <authorList>
            <person name="Shi S."/>
        </authorList>
    </citation>
    <scope>NUCLEOTIDE SEQUENCE [LARGE SCALE GENOMIC DNA]</scope>
    <source>
        <strain evidence="9 10">GY 10110</strain>
    </source>
</reference>
<dbReference type="PANTHER" id="PTHR48078">
    <property type="entry name" value="THREONINE DEHYDRATASE, MITOCHONDRIAL-RELATED"/>
    <property type="match status" value="1"/>
</dbReference>
<dbReference type="GO" id="GO:0000166">
    <property type="term" value="F:nucleotide binding"/>
    <property type="evidence" value="ECO:0007669"/>
    <property type="project" value="UniProtKB-KW"/>
</dbReference>
<dbReference type="AlphaFoldDB" id="A0A3L7K0G9"/>
<comment type="subunit">
    <text evidence="7">In the native structure, TdcB is in a dimeric form, whereas in the TdcB-AMP complex, it exists in a tetrameric form (dimer of dimers).</text>
</comment>
<dbReference type="FunFam" id="3.40.50.1100:FF:000007">
    <property type="entry name" value="L-threonine dehydratase catabolic TdcB"/>
    <property type="match status" value="1"/>
</dbReference>
<sequence length="317" mass="33471">MEFMAKSVHCTPVATSTTINKVTGKKVYLKMENQQKTGSFKVRGSSYKISRLSDQQAQNGVIAASAGNHAQGVALAAAKRGVKATIYMPEKTPEAKVLATRTYGAQTVLTGASFQDALLAAQDEQKRTNSTFIHPFDDPDIMAGQGTIAVEMLQQIPVLDSMIVPVGGGGLISGIAVAAKSIKPSIRIIGVQTKSADAMYHKFHRLGGIKKLDLPTLAEGIAVKTPGALTSDIICQYVDDMVTVSDHDIAAAILFMLERQKTLLEGAGAAALAALLVHGHRIKSRQCGVIASGGNIDLAKLPIIQALSKENHLSCLA</sequence>
<evidence type="ECO:0000256" key="6">
    <source>
        <dbReference type="ARBA" id="ARBA00025527"/>
    </source>
</evidence>
<dbReference type="SUPFAM" id="SSF53686">
    <property type="entry name" value="Tryptophan synthase beta subunit-like PLP-dependent enzymes"/>
    <property type="match status" value="1"/>
</dbReference>
<evidence type="ECO:0000313" key="9">
    <source>
        <dbReference type="EMBL" id="RLQ96085.1"/>
    </source>
</evidence>
<feature type="domain" description="Tryptophan synthase beta chain-like PALP" evidence="8">
    <location>
        <begin position="9"/>
        <end position="293"/>
    </location>
</feature>
<name>A0A3L7K0G9_9BACI</name>
<dbReference type="InterPro" id="IPR036052">
    <property type="entry name" value="TrpB-like_PALP_sf"/>
</dbReference>
<keyword evidence="10" id="KW-1185">Reference proteome</keyword>
<comment type="similarity">
    <text evidence="3 7">Belongs to the serine/threonine dehydratase family.</text>
</comment>
<dbReference type="NCBIfam" id="TIGR01127">
    <property type="entry name" value="ilvA_1Cterm"/>
    <property type="match status" value="1"/>
</dbReference>
<evidence type="ECO:0000256" key="5">
    <source>
        <dbReference type="ARBA" id="ARBA00023239"/>
    </source>
</evidence>
<dbReference type="FunFam" id="3.40.50.1100:FF:000005">
    <property type="entry name" value="Threonine dehydratase catabolic"/>
    <property type="match status" value="1"/>
</dbReference>
<dbReference type="GO" id="GO:0004794">
    <property type="term" value="F:threonine deaminase activity"/>
    <property type="evidence" value="ECO:0007669"/>
    <property type="project" value="UniProtKB-EC"/>
</dbReference>
<dbReference type="InterPro" id="IPR005789">
    <property type="entry name" value="Thr_deHydtase_catblc"/>
</dbReference>
<dbReference type="OrthoDB" id="9811476at2"/>
<dbReference type="EC" id="4.3.1.19" evidence="7"/>
<dbReference type="RefSeq" id="WP_121679937.1">
    <property type="nucleotide sequence ID" value="NZ_RCVZ01000004.1"/>
</dbReference>
<dbReference type="Pfam" id="PF00291">
    <property type="entry name" value="PALP"/>
    <property type="match status" value="1"/>
</dbReference>
<comment type="function">
    <text evidence="6 7">Catalyzes the anaerobic formation of alpha-ketobutyrate and ammonia from threonine in a two-step reaction. The first step involved a dehydration of threonine and a production of enamine intermediates (aminocrotonate), which tautomerizes to its imine form (iminobutyrate). Both intermediates are unstable and short-lived. The second step is the nonenzymatic hydrolysis of the enamine/imine intermediates to form 2-ketobutyrate and free ammonia. In the low water environment of the cell, the second step is accelerated by RidA.</text>
</comment>
<dbReference type="InterPro" id="IPR001926">
    <property type="entry name" value="TrpB-like_PALP"/>
</dbReference>
<dbReference type="GO" id="GO:0009097">
    <property type="term" value="P:isoleucine biosynthetic process"/>
    <property type="evidence" value="ECO:0007669"/>
    <property type="project" value="TreeGrafter"/>
</dbReference>
<dbReference type="EMBL" id="RCVZ01000004">
    <property type="protein sequence ID" value="RLQ96085.1"/>
    <property type="molecule type" value="Genomic_DNA"/>
</dbReference>
<dbReference type="GO" id="GO:0006565">
    <property type="term" value="P:L-serine catabolic process"/>
    <property type="evidence" value="ECO:0007669"/>
    <property type="project" value="TreeGrafter"/>
</dbReference>
<comment type="cofactor">
    <cofactor evidence="2 7">
        <name>pyridoxal 5'-phosphate</name>
        <dbReference type="ChEBI" id="CHEBI:597326"/>
    </cofactor>
</comment>
<accession>A0A3L7K0G9</accession>
<keyword evidence="7" id="KW-0547">Nucleotide-binding</keyword>